<gene>
    <name evidence="3" type="ORF">C0J27_00830</name>
</gene>
<protein>
    <submittedName>
        <fullName evidence="3">Uncharacterized protein</fullName>
    </submittedName>
</protein>
<feature type="compositionally biased region" description="Basic and acidic residues" evidence="1">
    <location>
        <begin position="65"/>
        <end position="77"/>
    </location>
</feature>
<dbReference type="KEGG" id="cdes:C0J27_00830"/>
<accession>A0A345ZAH9</accession>
<dbReference type="EMBL" id="CP025544">
    <property type="protein sequence ID" value="AXK60296.1"/>
    <property type="molecule type" value="Genomic_DNA"/>
</dbReference>
<evidence type="ECO:0000313" key="3">
    <source>
        <dbReference type="EMBL" id="AXK60296.1"/>
    </source>
</evidence>
<feature type="compositionally biased region" description="Basic and acidic residues" evidence="1">
    <location>
        <begin position="283"/>
        <end position="300"/>
    </location>
</feature>
<evidence type="ECO:0000256" key="2">
    <source>
        <dbReference type="SAM" id="SignalP"/>
    </source>
</evidence>
<feature type="compositionally biased region" description="Basic and acidic residues" evidence="1">
    <location>
        <begin position="222"/>
        <end position="270"/>
    </location>
</feature>
<feature type="region of interest" description="Disordered" evidence="1">
    <location>
        <begin position="222"/>
        <end position="308"/>
    </location>
</feature>
<dbReference type="Proteomes" id="UP000254834">
    <property type="component" value="Chromosome"/>
</dbReference>
<feature type="compositionally biased region" description="Basic and acidic residues" evidence="1">
    <location>
        <begin position="28"/>
        <end position="45"/>
    </location>
</feature>
<name>A0A345ZAH9_9BACT</name>
<dbReference type="RefSeq" id="WP_115585311.1">
    <property type="nucleotide sequence ID" value="NZ_CP025544.1"/>
</dbReference>
<organism evidence="3 4">
    <name type="scientific">Candidatus Chromulinivorax destructor</name>
    <dbReference type="NCBI Taxonomy" id="2066483"/>
    <lineage>
        <taxon>Bacteria</taxon>
        <taxon>Candidatus Babelota</taxon>
        <taxon>Candidatus Babeliae</taxon>
        <taxon>Candidatus Babeliales</taxon>
        <taxon>Candidatus Chromulinivoraceae</taxon>
        <taxon>Candidatus Chromulinivorax</taxon>
    </lineage>
</organism>
<evidence type="ECO:0000256" key="1">
    <source>
        <dbReference type="SAM" id="MobiDB-lite"/>
    </source>
</evidence>
<feature type="region of interest" description="Disordered" evidence="1">
    <location>
        <begin position="21"/>
        <end position="126"/>
    </location>
</feature>
<feature type="compositionally biased region" description="Polar residues" evidence="1">
    <location>
        <begin position="271"/>
        <end position="280"/>
    </location>
</feature>
<feature type="signal peptide" evidence="2">
    <location>
        <begin position="1"/>
        <end position="21"/>
    </location>
</feature>
<feature type="chain" id="PRO_5016905290" evidence="2">
    <location>
        <begin position="22"/>
        <end position="428"/>
    </location>
</feature>
<dbReference type="AlphaFoldDB" id="A0A345ZAH9"/>
<feature type="compositionally biased region" description="Polar residues" evidence="1">
    <location>
        <begin position="89"/>
        <end position="102"/>
    </location>
</feature>
<keyword evidence="2" id="KW-0732">Signal</keyword>
<feature type="compositionally biased region" description="Polar residues" evidence="1">
    <location>
        <begin position="376"/>
        <end position="397"/>
    </location>
</feature>
<reference evidence="3 4" key="1">
    <citation type="submission" date="2017-12" db="EMBL/GenBank/DDBJ databases">
        <title>Chromulinavorax destructans is a abundant pathogen of dominant heterotrophic picoflagllates.</title>
        <authorList>
            <person name="Deeg C.M."/>
            <person name="Zimmer M."/>
            <person name="Suttle C.A."/>
        </authorList>
    </citation>
    <scope>NUCLEOTIDE SEQUENCE [LARGE SCALE GENOMIC DNA]</scope>
    <source>
        <strain evidence="3 4">SeV1</strain>
    </source>
</reference>
<evidence type="ECO:0000313" key="4">
    <source>
        <dbReference type="Proteomes" id="UP000254834"/>
    </source>
</evidence>
<proteinExistence type="predicted"/>
<sequence>MKKIMITLCTLLAVNAGSTMYALPEASEPGKIEKTEPEKGTKGETGRQSVSKDVQENAAKQSKNSSKESKGGKENKSADANGKTKKQSDLQNGSFDLNSSKDASTKSGEKSYTTKLDRNGNVKDPDFVKSVADAFNLDPQDGDSVTSFTSGEKTYFTLKRKDGTSYSVTVDDGGQVLETTKKSLTRSYDKYAGRFGNSLFKEYDATYDPANYDRDGNTTAEYKEAEKKRDDEIQAQRDLKKVQGEIKTSDVQEKNGLNSEKDSTEVEATRDQSSQETPQATAKRLEKDPTQIKPLVEKTLPKSATDAQKATVVEWLTSELSKGIESFAKAIADFLQDPMGTISRLTSNPVVVTSPEMRANQKPTGSAYENYGDESLSASVSQSSPENLFTQTSTGSLKSEDIKRPSTPIESTSGALKPIGKYTMPGQK</sequence>
<feature type="region of interest" description="Disordered" evidence="1">
    <location>
        <begin position="353"/>
        <end position="428"/>
    </location>
</feature>
<feature type="compositionally biased region" description="Basic and acidic residues" evidence="1">
    <location>
        <begin position="115"/>
        <end position="126"/>
    </location>
</feature>
<keyword evidence="4" id="KW-1185">Reference proteome</keyword>